<dbReference type="EMBL" id="CP045871">
    <property type="protein sequence ID" value="QGG80754.1"/>
    <property type="molecule type" value="Genomic_DNA"/>
</dbReference>
<gene>
    <name evidence="6" type="ORF">GH975_09310</name>
</gene>
<dbReference type="PANTHER" id="PTHR32089:SF120">
    <property type="entry name" value="METHYL-ACCEPTING CHEMOTAXIS PROTEIN TLPQ"/>
    <property type="match status" value="1"/>
</dbReference>
<dbReference type="Proteomes" id="UP000388235">
    <property type="component" value="Chromosome"/>
</dbReference>
<dbReference type="SUPFAM" id="SSF58104">
    <property type="entry name" value="Methyl-accepting chemotaxis protein (MCP) signaling domain"/>
    <property type="match status" value="1"/>
</dbReference>
<dbReference type="InterPro" id="IPR004090">
    <property type="entry name" value="Chemotax_Me-accpt_rcpt"/>
</dbReference>
<dbReference type="KEGG" id="llp:GH975_09310"/>
<dbReference type="AlphaFoldDB" id="A0A5Q2QCC1"/>
<dbReference type="SMART" id="SM00283">
    <property type="entry name" value="MA"/>
    <property type="match status" value="1"/>
</dbReference>
<comment type="similarity">
    <text evidence="3">Belongs to the methyl-accepting chemotaxis (MCP) protein family.</text>
</comment>
<evidence type="ECO:0000256" key="3">
    <source>
        <dbReference type="ARBA" id="ARBA00029447"/>
    </source>
</evidence>
<dbReference type="PANTHER" id="PTHR32089">
    <property type="entry name" value="METHYL-ACCEPTING CHEMOTAXIS PROTEIN MCPB"/>
    <property type="match status" value="1"/>
</dbReference>
<comment type="subcellular location">
    <subcellularLocation>
        <location evidence="1">Membrane</location>
    </subcellularLocation>
</comment>
<dbReference type="OrthoDB" id="2489132at2"/>
<evidence type="ECO:0000256" key="4">
    <source>
        <dbReference type="PROSITE-ProRule" id="PRU00284"/>
    </source>
</evidence>
<dbReference type="GO" id="GO:0004888">
    <property type="term" value="F:transmembrane signaling receptor activity"/>
    <property type="evidence" value="ECO:0007669"/>
    <property type="project" value="InterPro"/>
</dbReference>
<evidence type="ECO:0000256" key="2">
    <source>
        <dbReference type="ARBA" id="ARBA00023224"/>
    </source>
</evidence>
<keyword evidence="7" id="KW-1185">Reference proteome</keyword>
<protein>
    <recommendedName>
        <fullName evidence="5">Methyl-accepting transducer domain-containing protein</fullName>
    </recommendedName>
</protein>
<organism evidence="6 7">
    <name type="scientific">Litorivicinus lipolyticus</name>
    <dbReference type="NCBI Taxonomy" id="418701"/>
    <lineage>
        <taxon>Bacteria</taxon>
        <taxon>Pseudomonadati</taxon>
        <taxon>Pseudomonadota</taxon>
        <taxon>Gammaproteobacteria</taxon>
        <taxon>Oceanospirillales</taxon>
        <taxon>Litorivicinaceae</taxon>
        <taxon>Litorivicinus</taxon>
    </lineage>
</organism>
<keyword evidence="2 4" id="KW-0807">Transducer</keyword>
<sequence>MTLFWIGVALAVGLVGGGWLGSRRAVSAPPSDPVTSAPALDDATLERLASAAGASAIATAQVWNEVQSLDASFGRKVHSIDRISEHSGALASGVQQISVSAEHVRVSAIESKQSSDRGKQSVVTTVKDMHKARSLSRLTVEKVQQLSQQSARIADIAKVIQKIAEQTNLLALNAAIEAARAGEQGRGFAVVADEVRSLARRTADATTEVGAMVQQIQSSTEQVAGDIEQVAASVEHGTEQVESINLVLTDVAARADSIQHGVSDIADALGSSSNMVAGLANSLGEMGGDMHRSQQAIGALTAQCGKLTSQAETCNAVAAQIAPHSTHGDIFDVARAAADQVQARLEKALRTGELTEGQLFDRNHQVTPGTNPARYTTQYDGFFDRVIGPLQEPVLASRAALVYAICTDPVGYVAKHNDVFCQALTGDPDHDLVHNRTKRVFDDPTGGRCGAHTERMLVQTYMRDTGEIMHDLSVPIMVAGQHWGGMRLGYRAA</sequence>
<dbReference type="RefSeq" id="WP_153714258.1">
    <property type="nucleotide sequence ID" value="NZ_CP045871.1"/>
</dbReference>
<dbReference type="GO" id="GO:0006935">
    <property type="term" value="P:chemotaxis"/>
    <property type="evidence" value="ECO:0007669"/>
    <property type="project" value="InterPro"/>
</dbReference>
<evidence type="ECO:0000259" key="5">
    <source>
        <dbReference type="PROSITE" id="PS50111"/>
    </source>
</evidence>
<reference evidence="6 7" key="1">
    <citation type="submission" date="2019-11" db="EMBL/GenBank/DDBJ databases">
        <authorList>
            <person name="Khan S.A."/>
            <person name="Jeon C.O."/>
            <person name="Chun B.H."/>
        </authorList>
    </citation>
    <scope>NUCLEOTIDE SEQUENCE [LARGE SCALE GENOMIC DNA]</scope>
    <source>
        <strain evidence="6 7">IMCC 1097</strain>
    </source>
</reference>
<dbReference type="GO" id="GO:0016020">
    <property type="term" value="C:membrane"/>
    <property type="evidence" value="ECO:0007669"/>
    <property type="project" value="UniProtKB-SubCell"/>
</dbReference>
<dbReference type="PROSITE" id="PS50111">
    <property type="entry name" value="CHEMOTAXIS_TRANSDUC_2"/>
    <property type="match status" value="1"/>
</dbReference>
<dbReference type="PRINTS" id="PR00260">
    <property type="entry name" value="CHEMTRNSDUCR"/>
</dbReference>
<dbReference type="Pfam" id="PF00015">
    <property type="entry name" value="MCPsignal"/>
    <property type="match status" value="1"/>
</dbReference>
<dbReference type="InterPro" id="IPR004089">
    <property type="entry name" value="MCPsignal_dom"/>
</dbReference>
<name>A0A5Q2QCC1_9GAMM</name>
<dbReference type="CDD" id="cd11386">
    <property type="entry name" value="MCP_signal"/>
    <property type="match status" value="1"/>
</dbReference>
<accession>A0A5Q2QCC1</accession>
<dbReference type="GO" id="GO:0007165">
    <property type="term" value="P:signal transduction"/>
    <property type="evidence" value="ECO:0007669"/>
    <property type="project" value="UniProtKB-KW"/>
</dbReference>
<evidence type="ECO:0000256" key="1">
    <source>
        <dbReference type="ARBA" id="ARBA00004370"/>
    </source>
</evidence>
<evidence type="ECO:0000313" key="6">
    <source>
        <dbReference type="EMBL" id="QGG80754.1"/>
    </source>
</evidence>
<proteinExistence type="inferred from homology"/>
<evidence type="ECO:0000313" key="7">
    <source>
        <dbReference type="Proteomes" id="UP000388235"/>
    </source>
</evidence>
<dbReference type="Gene3D" id="1.10.287.950">
    <property type="entry name" value="Methyl-accepting chemotaxis protein"/>
    <property type="match status" value="1"/>
</dbReference>
<feature type="domain" description="Methyl-accepting transducer" evidence="5">
    <location>
        <begin position="51"/>
        <end position="287"/>
    </location>
</feature>